<proteinExistence type="predicted"/>
<dbReference type="RefSeq" id="WP_061803557.1">
    <property type="nucleotide sequence ID" value="NZ_FOXX01000002.1"/>
</dbReference>
<evidence type="ECO:0008006" key="3">
    <source>
        <dbReference type="Google" id="ProtNLM"/>
    </source>
</evidence>
<evidence type="ECO:0000313" key="1">
    <source>
        <dbReference type="EMBL" id="SFQ36485.1"/>
    </source>
</evidence>
<name>A0A1I5XX29_9BACI</name>
<evidence type="ECO:0000313" key="2">
    <source>
        <dbReference type="Proteomes" id="UP000182762"/>
    </source>
</evidence>
<protein>
    <recommendedName>
        <fullName evidence="3">Peptidyl-prolyl cis-trans isomerase</fullName>
    </recommendedName>
</protein>
<dbReference type="Proteomes" id="UP000182762">
    <property type="component" value="Unassembled WGS sequence"/>
</dbReference>
<keyword evidence="2" id="KW-1185">Reference proteome</keyword>
<reference evidence="1 2" key="1">
    <citation type="submission" date="2016-10" db="EMBL/GenBank/DDBJ databases">
        <authorList>
            <person name="Varghese N."/>
            <person name="Submissions S."/>
        </authorList>
    </citation>
    <scope>NUCLEOTIDE SEQUENCE [LARGE SCALE GENOMIC DNA]</scope>
    <source>
        <strain evidence="1 2">DSM 13796</strain>
    </source>
</reference>
<sequence>MNDIIILKGKVSYPITLDPSVWIFDDRKVERQTLKNQNDESDSKELTARQWSREISEGNVSPPTLKSERKYERERILTGSFAIHLSHFLKNAEPLSEACELAVITQKGEVIVPLTEAYSYLLAFSKDGKPLKDDGPVHLLKSDGTTEATHVTEFQVR</sequence>
<accession>A0A1I5XX29</accession>
<gene>
    <name evidence="1" type="ORF">SAMN02745910_01108</name>
</gene>
<dbReference type="GeneID" id="93709840"/>
<comment type="caution">
    <text evidence="1">The sequence shown here is derived from an EMBL/GenBank/DDBJ whole genome shotgun (WGS) entry which is preliminary data.</text>
</comment>
<dbReference type="EMBL" id="FOXX01000002">
    <property type="protein sequence ID" value="SFQ36485.1"/>
    <property type="molecule type" value="Genomic_DNA"/>
</dbReference>
<organism evidence="1 2">
    <name type="scientific">Priestia endophytica DSM 13796</name>
    <dbReference type="NCBI Taxonomy" id="1121089"/>
    <lineage>
        <taxon>Bacteria</taxon>
        <taxon>Bacillati</taxon>
        <taxon>Bacillota</taxon>
        <taxon>Bacilli</taxon>
        <taxon>Bacillales</taxon>
        <taxon>Bacillaceae</taxon>
        <taxon>Priestia</taxon>
    </lineage>
</organism>